<evidence type="ECO:0000256" key="8">
    <source>
        <dbReference type="RuleBase" id="RU361157"/>
    </source>
</evidence>
<feature type="transmembrane region" description="Helical" evidence="8">
    <location>
        <begin position="124"/>
        <end position="144"/>
    </location>
</feature>
<keyword evidence="3 8" id="KW-0813">Transport</keyword>
<dbReference type="Proteomes" id="UP000228680">
    <property type="component" value="Unassembled WGS sequence"/>
</dbReference>
<gene>
    <name evidence="10" type="ORF">CQS04_07625</name>
</gene>
<feature type="domain" description="ABC transmembrane type-2" evidence="9">
    <location>
        <begin position="35"/>
        <end position="260"/>
    </location>
</feature>
<reference evidence="10 11" key="1">
    <citation type="submission" date="2017-10" db="EMBL/GenBank/DDBJ databases">
        <title>Draft genome of Chryseomicrobium casticus sp. nov.</title>
        <authorList>
            <person name="Chakraborty R."/>
            <person name="Saha T."/>
        </authorList>
    </citation>
    <scope>NUCLEOTIDE SEQUENCE [LARGE SCALE GENOMIC DNA]</scope>
    <source>
        <strain evidence="10 11">ET03</strain>
    </source>
</reference>
<evidence type="ECO:0000313" key="10">
    <source>
        <dbReference type="EMBL" id="PJK17016.1"/>
    </source>
</evidence>
<dbReference type="AlphaFoldDB" id="A0A2M9F0N2"/>
<feature type="transmembrane region" description="Helical" evidence="8">
    <location>
        <begin position="151"/>
        <end position="174"/>
    </location>
</feature>
<comment type="subcellular location">
    <subcellularLocation>
        <location evidence="1 8">Cell membrane</location>
        <topology evidence="1 8">Multi-pass membrane protein</topology>
    </subcellularLocation>
</comment>
<feature type="transmembrane region" description="Helical" evidence="8">
    <location>
        <begin position="240"/>
        <end position="258"/>
    </location>
</feature>
<comment type="caution">
    <text evidence="10">The sequence shown here is derived from an EMBL/GenBank/DDBJ whole genome shotgun (WGS) entry which is preliminary data.</text>
</comment>
<proteinExistence type="inferred from homology"/>
<name>A0A2M9F0N2_9BACL</name>
<evidence type="ECO:0000313" key="11">
    <source>
        <dbReference type="Proteomes" id="UP000228680"/>
    </source>
</evidence>
<dbReference type="GO" id="GO:0005886">
    <property type="term" value="C:plasma membrane"/>
    <property type="evidence" value="ECO:0007669"/>
    <property type="project" value="UniProtKB-SubCell"/>
</dbReference>
<keyword evidence="7 8" id="KW-0472">Membrane</keyword>
<organism evidence="10 11">
    <name type="scientific">Chryseomicrobium excrementi</name>
    <dbReference type="NCBI Taxonomy" id="2041346"/>
    <lineage>
        <taxon>Bacteria</taxon>
        <taxon>Bacillati</taxon>
        <taxon>Bacillota</taxon>
        <taxon>Bacilli</taxon>
        <taxon>Bacillales</taxon>
        <taxon>Caryophanaceae</taxon>
        <taxon>Chryseomicrobium</taxon>
    </lineage>
</organism>
<sequence length="268" mass="31928">MKSLWTVLKEQWDHLYLIQRLALYEVKINNNNNYLGLLWELINPGIQLAIYWFVFGYAIRRGEPVEGVPFFHWLFAGMLIWFFVYPSLLQGSKSIYTRIKMIAKMSFPTSVIPSYVMVSKLYPHFLLLAIAIVIFQFSGSPISIYYLQLPYFLFATVALVFAINLITSTLATIIRDVQMVVQAVLRMLIYVSPILWVSFSLPDFVQTIMRINPLFYVIEGYRAAFFYHEWYFIEKWEYTLYFWLVIFVLLWLGSMLHMRFRKQLIDYL</sequence>
<keyword evidence="4 8" id="KW-1003">Cell membrane</keyword>
<dbReference type="EMBL" id="PCGR01000002">
    <property type="protein sequence ID" value="PJK17016.1"/>
    <property type="molecule type" value="Genomic_DNA"/>
</dbReference>
<feature type="transmembrane region" description="Helical" evidence="8">
    <location>
        <begin position="70"/>
        <end position="89"/>
    </location>
</feature>
<dbReference type="Pfam" id="PF01061">
    <property type="entry name" value="ABC2_membrane"/>
    <property type="match status" value="1"/>
</dbReference>
<dbReference type="PANTHER" id="PTHR30413:SF10">
    <property type="entry name" value="CAPSULE POLYSACCHARIDE EXPORT INNER-MEMBRANE PROTEIN CTRC"/>
    <property type="match status" value="1"/>
</dbReference>
<keyword evidence="6 8" id="KW-1133">Transmembrane helix</keyword>
<comment type="similarity">
    <text evidence="2 8">Belongs to the ABC-2 integral membrane protein family.</text>
</comment>
<accession>A0A2M9F0N2</accession>
<evidence type="ECO:0000256" key="6">
    <source>
        <dbReference type="ARBA" id="ARBA00022989"/>
    </source>
</evidence>
<dbReference type="RefSeq" id="WP_100353562.1">
    <property type="nucleotide sequence ID" value="NZ_PCGR01000002.1"/>
</dbReference>
<keyword evidence="11" id="KW-1185">Reference proteome</keyword>
<evidence type="ECO:0000256" key="7">
    <source>
        <dbReference type="ARBA" id="ARBA00023136"/>
    </source>
</evidence>
<evidence type="ECO:0000256" key="1">
    <source>
        <dbReference type="ARBA" id="ARBA00004651"/>
    </source>
</evidence>
<evidence type="ECO:0000259" key="9">
    <source>
        <dbReference type="PROSITE" id="PS51012"/>
    </source>
</evidence>
<dbReference type="InterPro" id="IPR047817">
    <property type="entry name" value="ABC2_TM_bact-type"/>
</dbReference>
<feature type="transmembrane region" description="Helical" evidence="8">
    <location>
        <begin position="37"/>
        <end position="58"/>
    </location>
</feature>
<dbReference type="OrthoDB" id="9794365at2"/>
<evidence type="ECO:0000256" key="3">
    <source>
        <dbReference type="ARBA" id="ARBA00022448"/>
    </source>
</evidence>
<feature type="transmembrane region" description="Helical" evidence="8">
    <location>
        <begin position="180"/>
        <end position="199"/>
    </location>
</feature>
<dbReference type="GO" id="GO:0015920">
    <property type="term" value="P:lipopolysaccharide transport"/>
    <property type="evidence" value="ECO:0007669"/>
    <property type="project" value="TreeGrafter"/>
</dbReference>
<dbReference type="PANTHER" id="PTHR30413">
    <property type="entry name" value="INNER MEMBRANE TRANSPORT PERMEASE"/>
    <property type="match status" value="1"/>
</dbReference>
<evidence type="ECO:0000256" key="5">
    <source>
        <dbReference type="ARBA" id="ARBA00022692"/>
    </source>
</evidence>
<dbReference type="GO" id="GO:0140359">
    <property type="term" value="F:ABC-type transporter activity"/>
    <property type="evidence" value="ECO:0007669"/>
    <property type="project" value="InterPro"/>
</dbReference>
<dbReference type="InterPro" id="IPR013525">
    <property type="entry name" value="ABC2_TM"/>
</dbReference>
<evidence type="ECO:0000256" key="2">
    <source>
        <dbReference type="ARBA" id="ARBA00007783"/>
    </source>
</evidence>
<protein>
    <recommendedName>
        <fullName evidence="8">Transport permease protein</fullName>
    </recommendedName>
</protein>
<evidence type="ECO:0000256" key="4">
    <source>
        <dbReference type="ARBA" id="ARBA00022475"/>
    </source>
</evidence>
<keyword evidence="5 8" id="KW-0812">Transmembrane</keyword>
<dbReference type="PROSITE" id="PS51012">
    <property type="entry name" value="ABC_TM2"/>
    <property type="match status" value="1"/>
</dbReference>